<evidence type="ECO:0000256" key="7">
    <source>
        <dbReference type="ARBA" id="ARBA00022946"/>
    </source>
</evidence>
<dbReference type="GO" id="GO:0046872">
    <property type="term" value="F:metal ion binding"/>
    <property type="evidence" value="ECO:0007669"/>
    <property type="project" value="UniProtKB-KW"/>
</dbReference>
<proteinExistence type="inferred from homology"/>
<keyword evidence="10 12" id="KW-0012">Acyltransferase</keyword>
<dbReference type="GO" id="GO:0006635">
    <property type="term" value="P:fatty acid beta-oxidation"/>
    <property type="evidence" value="ECO:0007669"/>
    <property type="project" value="TreeGrafter"/>
</dbReference>
<dbReference type="AlphaFoldDB" id="A0A7S4EE79"/>
<keyword evidence="6" id="KW-0479">Metal-binding</keyword>
<comment type="subcellular location">
    <subcellularLocation>
        <location evidence="1">Mitochondrion</location>
    </subcellularLocation>
</comment>
<dbReference type="GO" id="GO:0005739">
    <property type="term" value="C:mitochondrion"/>
    <property type="evidence" value="ECO:0007669"/>
    <property type="project" value="UniProtKB-SubCell"/>
</dbReference>
<dbReference type="PROSITE" id="PS00098">
    <property type="entry name" value="THIOLASE_1"/>
    <property type="match status" value="1"/>
</dbReference>
<dbReference type="Pfam" id="PF00108">
    <property type="entry name" value="Thiolase_N"/>
    <property type="match status" value="1"/>
</dbReference>
<dbReference type="InterPro" id="IPR020617">
    <property type="entry name" value="Thiolase_C"/>
</dbReference>
<dbReference type="PANTHER" id="PTHR18919">
    <property type="entry name" value="ACETYL-COA C-ACYLTRANSFERASE"/>
    <property type="match status" value="1"/>
</dbReference>
<dbReference type="FunFam" id="3.40.47.10:FF:000007">
    <property type="entry name" value="acetyl-CoA acetyltransferase, mitochondrial"/>
    <property type="match status" value="1"/>
</dbReference>
<gene>
    <name evidence="15" type="ORF">PCAL00307_LOCUS22578</name>
</gene>
<evidence type="ECO:0000256" key="1">
    <source>
        <dbReference type="ARBA" id="ARBA00004173"/>
    </source>
</evidence>
<dbReference type="PANTHER" id="PTHR18919:SF156">
    <property type="entry name" value="ACETYL-COA ACETYLTRANSFERASE, MITOCHONDRIAL"/>
    <property type="match status" value="1"/>
</dbReference>
<feature type="active site" description="Proton acceptor" evidence="11">
    <location>
        <position position="353"/>
    </location>
</feature>
<sequence length="393" mass="40799">MAQRGLLKLGKRTPVIASYARTPIGAFNGALASLKAPELGAIAIKGACARAGITGKDVEEVLMGNVVSAGVGQAPATQAAIFAGLGEDIPSTTINKVCASGMKSIMVAATQIALGLRDVVVCGGMESMSNVPHYAHLRSGLRLGDGKLVDGVIFDGLWDPYGDQHMGSCAEKCAADHGISRDDQDAYAELSYERSRAAKSFHAQEIEPVEVKQRKKTITVDEDEEPSKDTSRLRSLRPAFLKDGTVTAANASKLNDGAASLVVMSLEECEKRNLEPLCAIQGFGDAQRTPIDFTIAPSLAVPAALAHAELDMSDVSIHEVNEAFAVVALANAQILNVDVDKVNQRGGAVSLGHPIGMSGARIVGSLAMQLEAVGVASICNGGGGASAIVLTKL</sequence>
<feature type="active site" description="Proton acceptor" evidence="11">
    <location>
        <position position="379"/>
    </location>
</feature>
<dbReference type="InterPro" id="IPR016039">
    <property type="entry name" value="Thiolase-like"/>
</dbReference>
<evidence type="ECO:0000256" key="11">
    <source>
        <dbReference type="PIRSR" id="PIRSR000429-1"/>
    </source>
</evidence>
<feature type="domain" description="Thiolase C-terminal" evidence="14">
    <location>
        <begin position="275"/>
        <end position="391"/>
    </location>
</feature>
<dbReference type="InterPro" id="IPR020615">
    <property type="entry name" value="Thiolase_acyl_enz_int_AS"/>
</dbReference>
<dbReference type="PROSITE" id="PS00737">
    <property type="entry name" value="THIOLASE_2"/>
    <property type="match status" value="1"/>
</dbReference>
<dbReference type="InterPro" id="IPR002155">
    <property type="entry name" value="Thiolase"/>
</dbReference>
<dbReference type="EMBL" id="HBIW01026208">
    <property type="protein sequence ID" value="CAE0707127.1"/>
    <property type="molecule type" value="Transcribed_RNA"/>
</dbReference>
<dbReference type="Gene3D" id="3.40.47.10">
    <property type="match status" value="2"/>
</dbReference>
<dbReference type="PIRSF" id="PIRSF000429">
    <property type="entry name" value="Ac-CoA_Ac_transf"/>
    <property type="match status" value="1"/>
</dbReference>
<accession>A0A7S4EE79</accession>
<evidence type="ECO:0000256" key="6">
    <source>
        <dbReference type="ARBA" id="ARBA00022723"/>
    </source>
</evidence>
<dbReference type="PROSITE" id="PS00099">
    <property type="entry name" value="THIOLASE_3"/>
    <property type="match status" value="1"/>
</dbReference>
<comment type="similarity">
    <text evidence="2 12">Belongs to the thiolase-like superfamily. Thiolase family.</text>
</comment>
<reference evidence="15" key="1">
    <citation type="submission" date="2021-01" db="EMBL/GenBank/DDBJ databases">
        <authorList>
            <person name="Corre E."/>
            <person name="Pelletier E."/>
            <person name="Niang G."/>
            <person name="Scheremetjew M."/>
            <person name="Finn R."/>
            <person name="Kale V."/>
            <person name="Holt S."/>
            <person name="Cochrane G."/>
            <person name="Meng A."/>
            <person name="Brown T."/>
            <person name="Cohen L."/>
        </authorList>
    </citation>
    <scope>NUCLEOTIDE SEQUENCE</scope>
    <source>
        <strain evidence="15">CCMP1756</strain>
    </source>
</reference>
<comment type="subunit">
    <text evidence="3">Homotetramer.</text>
</comment>
<dbReference type="Pfam" id="PF02803">
    <property type="entry name" value="Thiolase_C"/>
    <property type="match status" value="1"/>
</dbReference>
<keyword evidence="5 12" id="KW-0808">Transferase</keyword>
<evidence type="ECO:0000259" key="13">
    <source>
        <dbReference type="Pfam" id="PF00108"/>
    </source>
</evidence>
<evidence type="ECO:0000256" key="8">
    <source>
        <dbReference type="ARBA" id="ARBA00022958"/>
    </source>
</evidence>
<organism evidence="15">
    <name type="scientific">Pelagomonas calceolata</name>
    <dbReference type="NCBI Taxonomy" id="35677"/>
    <lineage>
        <taxon>Eukaryota</taxon>
        <taxon>Sar</taxon>
        <taxon>Stramenopiles</taxon>
        <taxon>Ochrophyta</taxon>
        <taxon>Pelagophyceae</taxon>
        <taxon>Pelagomonadales</taxon>
        <taxon>Pelagomonadaceae</taxon>
        <taxon>Pelagomonas</taxon>
    </lineage>
</organism>
<dbReference type="CDD" id="cd00751">
    <property type="entry name" value="thiolase"/>
    <property type="match status" value="1"/>
</dbReference>
<keyword evidence="8" id="KW-0630">Potassium</keyword>
<evidence type="ECO:0000256" key="3">
    <source>
        <dbReference type="ARBA" id="ARBA00011881"/>
    </source>
</evidence>
<dbReference type="EC" id="2.3.1.9" evidence="4"/>
<evidence type="ECO:0000256" key="5">
    <source>
        <dbReference type="ARBA" id="ARBA00022679"/>
    </source>
</evidence>
<dbReference type="GO" id="GO:0003985">
    <property type="term" value="F:acetyl-CoA C-acetyltransferase activity"/>
    <property type="evidence" value="ECO:0007669"/>
    <property type="project" value="UniProtKB-EC"/>
</dbReference>
<protein>
    <recommendedName>
        <fullName evidence="4">acetyl-CoA C-acetyltransferase</fullName>
        <ecNumber evidence="4">2.3.1.9</ecNumber>
    </recommendedName>
</protein>
<evidence type="ECO:0000256" key="9">
    <source>
        <dbReference type="ARBA" id="ARBA00023128"/>
    </source>
</evidence>
<evidence type="ECO:0000256" key="10">
    <source>
        <dbReference type="ARBA" id="ARBA00023315"/>
    </source>
</evidence>
<dbReference type="InterPro" id="IPR020610">
    <property type="entry name" value="Thiolase_AS"/>
</dbReference>
<evidence type="ECO:0000313" key="15">
    <source>
        <dbReference type="EMBL" id="CAE0707127.1"/>
    </source>
</evidence>
<name>A0A7S4EE79_9STRA</name>
<evidence type="ECO:0000256" key="4">
    <source>
        <dbReference type="ARBA" id="ARBA00012705"/>
    </source>
</evidence>
<dbReference type="SUPFAM" id="SSF53901">
    <property type="entry name" value="Thiolase-like"/>
    <property type="match status" value="2"/>
</dbReference>
<evidence type="ECO:0000256" key="2">
    <source>
        <dbReference type="ARBA" id="ARBA00010982"/>
    </source>
</evidence>
<keyword evidence="9" id="KW-0496">Mitochondrion</keyword>
<dbReference type="InterPro" id="IPR020616">
    <property type="entry name" value="Thiolase_N"/>
</dbReference>
<dbReference type="InterPro" id="IPR020613">
    <property type="entry name" value="Thiolase_CS"/>
</dbReference>
<evidence type="ECO:0000256" key="12">
    <source>
        <dbReference type="RuleBase" id="RU003557"/>
    </source>
</evidence>
<feature type="active site" description="Acyl-thioester intermediate" evidence="11">
    <location>
        <position position="98"/>
    </location>
</feature>
<keyword evidence="7" id="KW-0809">Transit peptide</keyword>
<feature type="domain" description="Thiolase N-terminal" evidence="13">
    <location>
        <begin position="15"/>
        <end position="265"/>
    </location>
</feature>
<dbReference type="NCBIfam" id="TIGR01930">
    <property type="entry name" value="AcCoA-C-Actrans"/>
    <property type="match status" value="1"/>
</dbReference>
<evidence type="ECO:0000259" key="14">
    <source>
        <dbReference type="Pfam" id="PF02803"/>
    </source>
</evidence>